<dbReference type="EMBL" id="FQUW01000037">
    <property type="protein sequence ID" value="SHF53960.1"/>
    <property type="molecule type" value="Genomic_DNA"/>
</dbReference>
<dbReference type="GO" id="GO:0019464">
    <property type="term" value="P:glycine decarboxylation via glycine cleavage system"/>
    <property type="evidence" value="ECO:0007669"/>
    <property type="project" value="UniProtKB-UniRule"/>
</dbReference>
<name>A0A1M5CH03_9FIRM</name>
<comment type="cofactor">
    <cofactor evidence="3">
        <name>(R)-lipoate</name>
        <dbReference type="ChEBI" id="CHEBI:83088"/>
    </cofactor>
    <text evidence="3">Binds 1 lipoyl cofactor covalently.</text>
</comment>
<sequence>MYPADLKYSKDHEWIRVEGNRGRVGITHYAQETLGDVVYVDLPRAGDMVKAGESFGTVESVKSVSDLYAPVSGEVVEVNREVMDHPDLINKDPYGSGWLIIIEMSDPGELDNLMDALAYEEMVKEG</sequence>
<accession>A0A1M5CH03</accession>
<dbReference type="CDD" id="cd06848">
    <property type="entry name" value="GCS_H"/>
    <property type="match status" value="1"/>
</dbReference>
<reference evidence="7" key="1">
    <citation type="submission" date="2016-11" db="EMBL/GenBank/DDBJ databases">
        <authorList>
            <person name="Varghese N."/>
            <person name="Submissions S."/>
        </authorList>
    </citation>
    <scope>NUCLEOTIDE SEQUENCE [LARGE SCALE GENOMIC DNA]</scope>
    <source>
        <strain evidence="7">DSM 11792</strain>
    </source>
</reference>
<dbReference type="PROSITE" id="PS00189">
    <property type="entry name" value="LIPOYL"/>
    <property type="match status" value="1"/>
</dbReference>
<dbReference type="HAMAP" id="MF_00272">
    <property type="entry name" value="GcvH"/>
    <property type="match status" value="1"/>
</dbReference>
<keyword evidence="2 3" id="KW-0450">Lipoyl</keyword>
<dbReference type="PROSITE" id="PS50968">
    <property type="entry name" value="BIOTINYL_LIPOYL"/>
    <property type="match status" value="1"/>
</dbReference>
<dbReference type="InterPro" id="IPR011053">
    <property type="entry name" value="Single_hybrid_motif"/>
</dbReference>
<dbReference type="Gene3D" id="2.40.50.100">
    <property type="match status" value="1"/>
</dbReference>
<feature type="modified residue" description="N6-lipoyllysine" evidence="3 4">
    <location>
        <position position="62"/>
    </location>
</feature>
<proteinExistence type="inferred from homology"/>
<dbReference type="GO" id="GO:0005960">
    <property type="term" value="C:glycine cleavage complex"/>
    <property type="evidence" value="ECO:0007669"/>
    <property type="project" value="InterPro"/>
</dbReference>
<dbReference type="OrthoDB" id="9796712at2"/>
<dbReference type="Proteomes" id="UP000184196">
    <property type="component" value="Unassembled WGS sequence"/>
</dbReference>
<evidence type="ECO:0000256" key="3">
    <source>
        <dbReference type="HAMAP-Rule" id="MF_00272"/>
    </source>
</evidence>
<dbReference type="AlphaFoldDB" id="A0A1M5CH03"/>
<evidence type="ECO:0000313" key="6">
    <source>
        <dbReference type="EMBL" id="SHF53960.1"/>
    </source>
</evidence>
<dbReference type="NCBIfam" id="TIGR00527">
    <property type="entry name" value="gcvH"/>
    <property type="match status" value="1"/>
</dbReference>
<dbReference type="InterPro" id="IPR017453">
    <property type="entry name" value="GCV_H_sub"/>
</dbReference>
<comment type="similarity">
    <text evidence="1 3">Belongs to the GcvH family.</text>
</comment>
<dbReference type="InterPro" id="IPR000089">
    <property type="entry name" value="Biotin_lipoyl"/>
</dbReference>
<comment type="function">
    <text evidence="3">The glycine cleavage system catalyzes the degradation of glycine. The H protein shuttles the methylamine group of glycine from the P protein to the T protein.</text>
</comment>
<organism evidence="6 7">
    <name type="scientific">Desulfofundulus australicus DSM 11792</name>
    <dbReference type="NCBI Taxonomy" id="1121425"/>
    <lineage>
        <taxon>Bacteria</taxon>
        <taxon>Bacillati</taxon>
        <taxon>Bacillota</taxon>
        <taxon>Clostridia</taxon>
        <taxon>Eubacteriales</taxon>
        <taxon>Peptococcaceae</taxon>
        <taxon>Desulfofundulus</taxon>
    </lineage>
</organism>
<dbReference type="Pfam" id="PF01597">
    <property type="entry name" value="GCV_H"/>
    <property type="match status" value="1"/>
</dbReference>
<protein>
    <recommendedName>
        <fullName evidence="3">Glycine cleavage system H protein</fullName>
    </recommendedName>
</protein>
<feature type="domain" description="Lipoyl-binding" evidence="5">
    <location>
        <begin position="21"/>
        <end position="103"/>
    </location>
</feature>
<dbReference type="RefSeq" id="WP_073166858.1">
    <property type="nucleotide sequence ID" value="NZ_FQUW01000037.1"/>
</dbReference>
<dbReference type="SUPFAM" id="SSF51230">
    <property type="entry name" value="Single hybrid motif"/>
    <property type="match status" value="1"/>
</dbReference>
<dbReference type="InterPro" id="IPR003016">
    <property type="entry name" value="2-oxoA_DH_lipoyl-BS"/>
</dbReference>
<dbReference type="PANTHER" id="PTHR11715:SF3">
    <property type="entry name" value="GLYCINE CLEAVAGE SYSTEM H PROTEIN-RELATED"/>
    <property type="match status" value="1"/>
</dbReference>
<dbReference type="NCBIfam" id="NF002270">
    <property type="entry name" value="PRK01202.1"/>
    <property type="match status" value="1"/>
</dbReference>
<evidence type="ECO:0000256" key="4">
    <source>
        <dbReference type="PIRSR" id="PIRSR617453-50"/>
    </source>
</evidence>
<comment type="subunit">
    <text evidence="3">The glycine cleavage system is composed of four proteins: P, T, L and H.</text>
</comment>
<dbReference type="InterPro" id="IPR002930">
    <property type="entry name" value="GCV_H"/>
</dbReference>
<keyword evidence="7" id="KW-1185">Reference proteome</keyword>
<evidence type="ECO:0000256" key="2">
    <source>
        <dbReference type="ARBA" id="ARBA00022823"/>
    </source>
</evidence>
<gene>
    <name evidence="3" type="primary">gcvH</name>
    <name evidence="6" type="ORF">SAMN02745218_02538</name>
</gene>
<evidence type="ECO:0000256" key="1">
    <source>
        <dbReference type="ARBA" id="ARBA00009249"/>
    </source>
</evidence>
<dbReference type="GO" id="GO:0005829">
    <property type="term" value="C:cytosol"/>
    <property type="evidence" value="ECO:0007669"/>
    <property type="project" value="TreeGrafter"/>
</dbReference>
<evidence type="ECO:0000259" key="5">
    <source>
        <dbReference type="PROSITE" id="PS50968"/>
    </source>
</evidence>
<dbReference type="GO" id="GO:0009249">
    <property type="term" value="P:protein lipoylation"/>
    <property type="evidence" value="ECO:0007669"/>
    <property type="project" value="TreeGrafter"/>
</dbReference>
<dbReference type="InterPro" id="IPR033753">
    <property type="entry name" value="GCV_H/Fam206"/>
</dbReference>
<evidence type="ECO:0000313" key="7">
    <source>
        <dbReference type="Proteomes" id="UP000184196"/>
    </source>
</evidence>
<dbReference type="PANTHER" id="PTHR11715">
    <property type="entry name" value="GLYCINE CLEAVAGE SYSTEM H PROTEIN"/>
    <property type="match status" value="1"/>
</dbReference>